<dbReference type="Proteomes" id="UP000325315">
    <property type="component" value="Unassembled WGS sequence"/>
</dbReference>
<keyword evidence="2" id="KW-1185">Reference proteome</keyword>
<proteinExistence type="predicted"/>
<name>A0A5B6WM37_9ROSI</name>
<reference evidence="1" key="1">
    <citation type="submission" date="2019-08" db="EMBL/GenBank/DDBJ databases">
        <authorList>
            <person name="Liu F."/>
        </authorList>
    </citation>
    <scope>NUCLEOTIDE SEQUENCE [LARGE SCALE GENOMIC DNA]</scope>
    <source>
        <strain evidence="1">PA1801</strain>
        <tissue evidence="1">Leaf</tissue>
    </source>
</reference>
<dbReference type="AlphaFoldDB" id="A0A5B6WM37"/>
<comment type="caution">
    <text evidence="1">The sequence shown here is derived from an EMBL/GenBank/DDBJ whole genome shotgun (WGS) entry which is preliminary data.</text>
</comment>
<gene>
    <name evidence="1" type="ORF">EPI10_022421</name>
</gene>
<evidence type="ECO:0000313" key="2">
    <source>
        <dbReference type="Proteomes" id="UP000325315"/>
    </source>
</evidence>
<accession>A0A5B6WM37</accession>
<evidence type="ECO:0000313" key="1">
    <source>
        <dbReference type="EMBL" id="KAA3482115.1"/>
    </source>
</evidence>
<dbReference type="EMBL" id="SMMG02000003">
    <property type="protein sequence ID" value="KAA3482115.1"/>
    <property type="molecule type" value="Genomic_DNA"/>
</dbReference>
<sequence length="77" mass="8533">MSLLEKPANCDSSFRLLIGVNGVLFTSIMPTIWQHGCIISDMCRIGTAWCVGLDGCFKPHMVCRDGRRWCVEDGAGR</sequence>
<organism evidence="1 2">
    <name type="scientific">Gossypium australe</name>
    <dbReference type="NCBI Taxonomy" id="47621"/>
    <lineage>
        <taxon>Eukaryota</taxon>
        <taxon>Viridiplantae</taxon>
        <taxon>Streptophyta</taxon>
        <taxon>Embryophyta</taxon>
        <taxon>Tracheophyta</taxon>
        <taxon>Spermatophyta</taxon>
        <taxon>Magnoliopsida</taxon>
        <taxon>eudicotyledons</taxon>
        <taxon>Gunneridae</taxon>
        <taxon>Pentapetalae</taxon>
        <taxon>rosids</taxon>
        <taxon>malvids</taxon>
        <taxon>Malvales</taxon>
        <taxon>Malvaceae</taxon>
        <taxon>Malvoideae</taxon>
        <taxon>Gossypium</taxon>
    </lineage>
</organism>
<protein>
    <submittedName>
        <fullName evidence="1">Uncharacterized protein</fullName>
    </submittedName>
</protein>